<reference evidence="1" key="1">
    <citation type="submission" date="2018-04" db="EMBL/GenBank/DDBJ databases">
        <title>Whole genome sequencing of Hypsizygus marmoreus.</title>
        <authorList>
            <person name="Choi I.-G."/>
            <person name="Min B."/>
            <person name="Kim J.-G."/>
            <person name="Kim S."/>
            <person name="Oh Y.-L."/>
            <person name="Kong W.-S."/>
            <person name="Park H."/>
            <person name="Jeong J."/>
            <person name="Song E.-S."/>
        </authorList>
    </citation>
    <scope>NUCLEOTIDE SEQUENCE [LARGE SCALE GENOMIC DNA]</scope>
    <source>
        <strain evidence="1">51987-8</strain>
    </source>
</reference>
<evidence type="ECO:0000313" key="1">
    <source>
        <dbReference type="EMBL" id="RDB22184.1"/>
    </source>
</evidence>
<dbReference type="EMBL" id="LUEZ02000052">
    <property type="protein sequence ID" value="RDB22184.1"/>
    <property type="molecule type" value="Genomic_DNA"/>
</dbReference>
<dbReference type="AlphaFoldDB" id="A0A369JS52"/>
<evidence type="ECO:0000313" key="2">
    <source>
        <dbReference type="Proteomes" id="UP000076154"/>
    </source>
</evidence>
<sequence>MSSSAKGAQQMKITRESRTGDVPTFYRLLTASRGDRRAMVIGDCEPYLKTLKDFSQERMLESIPTSVFVDIQ</sequence>
<comment type="caution">
    <text evidence="1">The sequence shown here is derived from an EMBL/GenBank/DDBJ whole genome shotgun (WGS) entry which is preliminary data.</text>
</comment>
<accession>A0A369JS52</accession>
<gene>
    <name evidence="1" type="ORF">Hypma_010635</name>
</gene>
<dbReference type="Proteomes" id="UP000076154">
    <property type="component" value="Unassembled WGS sequence"/>
</dbReference>
<name>A0A369JS52_HYPMA</name>
<proteinExistence type="predicted"/>
<organism evidence="1 2">
    <name type="scientific">Hypsizygus marmoreus</name>
    <name type="common">White beech mushroom</name>
    <name type="synonym">Agaricus marmoreus</name>
    <dbReference type="NCBI Taxonomy" id="39966"/>
    <lineage>
        <taxon>Eukaryota</taxon>
        <taxon>Fungi</taxon>
        <taxon>Dikarya</taxon>
        <taxon>Basidiomycota</taxon>
        <taxon>Agaricomycotina</taxon>
        <taxon>Agaricomycetes</taxon>
        <taxon>Agaricomycetidae</taxon>
        <taxon>Agaricales</taxon>
        <taxon>Tricholomatineae</taxon>
        <taxon>Lyophyllaceae</taxon>
        <taxon>Hypsizygus</taxon>
    </lineage>
</organism>
<keyword evidence="2" id="KW-1185">Reference proteome</keyword>
<protein>
    <submittedName>
        <fullName evidence="1">Uncharacterized protein</fullName>
    </submittedName>
</protein>
<dbReference type="InParanoid" id="A0A369JS52"/>